<feature type="compositionally biased region" description="Polar residues" evidence="2">
    <location>
        <begin position="469"/>
        <end position="482"/>
    </location>
</feature>
<feature type="compositionally biased region" description="Polar residues" evidence="2">
    <location>
        <begin position="326"/>
        <end position="340"/>
    </location>
</feature>
<dbReference type="Pfam" id="PF14111">
    <property type="entry name" value="DUF4283"/>
    <property type="match status" value="1"/>
</dbReference>
<proteinExistence type="predicted"/>
<feature type="region of interest" description="Disordered" evidence="2">
    <location>
        <begin position="1"/>
        <end position="37"/>
    </location>
</feature>
<dbReference type="SUPFAM" id="SSF57756">
    <property type="entry name" value="Retrovirus zinc finger-like domains"/>
    <property type="match status" value="1"/>
</dbReference>
<dbReference type="PROSITE" id="PS50158">
    <property type="entry name" value="ZF_CCHC"/>
    <property type="match status" value="1"/>
</dbReference>
<accession>A0AAV2D3D5</accession>
<feature type="compositionally biased region" description="Basic and acidic residues" evidence="2">
    <location>
        <begin position="351"/>
        <end position="372"/>
    </location>
</feature>
<evidence type="ECO:0000313" key="5">
    <source>
        <dbReference type="Proteomes" id="UP001497516"/>
    </source>
</evidence>
<dbReference type="Proteomes" id="UP001497516">
    <property type="component" value="Chromosome 2"/>
</dbReference>
<protein>
    <recommendedName>
        <fullName evidence="3">CCHC-type domain-containing protein</fullName>
    </recommendedName>
</protein>
<feature type="compositionally biased region" description="Polar residues" evidence="2">
    <location>
        <begin position="431"/>
        <end position="456"/>
    </location>
</feature>
<feature type="compositionally biased region" description="Polar residues" evidence="2">
    <location>
        <begin position="412"/>
        <end position="423"/>
    </location>
</feature>
<evidence type="ECO:0000256" key="2">
    <source>
        <dbReference type="SAM" id="MobiDB-lite"/>
    </source>
</evidence>
<reference evidence="4 5" key="1">
    <citation type="submission" date="2024-04" db="EMBL/GenBank/DDBJ databases">
        <authorList>
            <person name="Fracassetti M."/>
        </authorList>
    </citation>
    <scope>NUCLEOTIDE SEQUENCE [LARGE SCALE GENOMIC DNA]</scope>
</reference>
<dbReference type="EMBL" id="OZ034815">
    <property type="protein sequence ID" value="CAL1365944.1"/>
    <property type="molecule type" value="Genomic_DNA"/>
</dbReference>
<keyword evidence="1" id="KW-0863">Zinc-finger</keyword>
<feature type="region of interest" description="Disordered" evidence="2">
    <location>
        <begin position="324"/>
        <end position="592"/>
    </location>
</feature>
<feature type="compositionally biased region" description="Polar residues" evidence="2">
    <location>
        <begin position="1"/>
        <end position="16"/>
    </location>
</feature>
<evidence type="ECO:0000259" key="3">
    <source>
        <dbReference type="PROSITE" id="PS50158"/>
    </source>
</evidence>
<dbReference type="InterPro" id="IPR001878">
    <property type="entry name" value="Znf_CCHC"/>
</dbReference>
<feature type="compositionally biased region" description="Basic and acidic residues" evidence="2">
    <location>
        <begin position="487"/>
        <end position="498"/>
    </location>
</feature>
<organism evidence="4 5">
    <name type="scientific">Linum trigynum</name>
    <dbReference type="NCBI Taxonomy" id="586398"/>
    <lineage>
        <taxon>Eukaryota</taxon>
        <taxon>Viridiplantae</taxon>
        <taxon>Streptophyta</taxon>
        <taxon>Embryophyta</taxon>
        <taxon>Tracheophyta</taxon>
        <taxon>Spermatophyta</taxon>
        <taxon>Magnoliopsida</taxon>
        <taxon>eudicotyledons</taxon>
        <taxon>Gunneridae</taxon>
        <taxon>Pentapetalae</taxon>
        <taxon>rosids</taxon>
        <taxon>fabids</taxon>
        <taxon>Malpighiales</taxon>
        <taxon>Linaceae</taxon>
        <taxon>Linum</taxon>
    </lineage>
</organism>
<dbReference type="GO" id="GO:0008270">
    <property type="term" value="F:zinc ion binding"/>
    <property type="evidence" value="ECO:0007669"/>
    <property type="project" value="UniProtKB-KW"/>
</dbReference>
<name>A0AAV2D3D5_9ROSI</name>
<dbReference type="GO" id="GO:0003676">
    <property type="term" value="F:nucleic acid binding"/>
    <property type="evidence" value="ECO:0007669"/>
    <property type="project" value="InterPro"/>
</dbReference>
<feature type="domain" description="CCHC-type" evidence="3">
    <location>
        <begin position="262"/>
        <end position="277"/>
    </location>
</feature>
<evidence type="ECO:0000313" key="4">
    <source>
        <dbReference type="EMBL" id="CAL1365944.1"/>
    </source>
</evidence>
<gene>
    <name evidence="4" type="ORF">LTRI10_LOCUS10409</name>
</gene>
<feature type="compositionally biased region" description="Polar residues" evidence="2">
    <location>
        <begin position="549"/>
        <end position="574"/>
    </location>
</feature>
<keyword evidence="1" id="KW-0862">Zinc</keyword>
<keyword evidence="5" id="KW-1185">Reference proteome</keyword>
<evidence type="ECO:0000256" key="1">
    <source>
        <dbReference type="PROSITE-ProRule" id="PRU00047"/>
    </source>
</evidence>
<keyword evidence="1" id="KW-0479">Metal-binding</keyword>
<dbReference type="PANTHER" id="PTHR31286">
    <property type="entry name" value="GLYCINE-RICH CELL WALL STRUCTURAL PROTEIN 1.8-LIKE"/>
    <property type="match status" value="1"/>
</dbReference>
<feature type="region of interest" description="Disordered" evidence="2">
    <location>
        <begin position="286"/>
        <end position="310"/>
    </location>
</feature>
<sequence>MLSTAVAQEPSSAKELTSSDRPPDPPDQPKNQQQLQISSPPILNFKAALAGTPSTNPSRTAQWTFIGDHDLETSTFQGAPALKISPALKERLCQPWKKTLIVRLLGRSVSYSHLVSQLRWNWRPVGSLDVMDLNNETFLATFGNDQDYLRALTGGPWVILDHYLIVHQWSPTFRTSDKPHRSVVAWVQLPELPVHFYHREILFALGNLIGRTIKLDYHTEKLERGKFARIAIELDMTKPLPTKIWLDNFWQQVMYENLPTICYECGQIGHQEDSCPKINQHATMVTSPDSRKLASPATSSQDLPEGFGPWMQVTRKSRKQIRKANEVNNQNRGQPSQNRADSGKGYGSAKGKGEEPTGKGIREKKGKAEQTLHNKKGSSTNQKQDIPKDDDILNGTKKAQPLKEWRPIGTREATQNRPAQQIEASPMTLGSEPSTSGSKQISVTERTQGQQGTTIRVISVPELVLPGKENTNPNTTISSIRQHYQRKKNETGKQEKPRGINVKAAKKPLQIRSAKQQETPQKAKHVSGPITMQSIEEFCSQAQRKMKNNHQMTQTNQEDVPMAETSSPSTANENQMEDQGLAATELASPTTS</sequence>
<dbReference type="InterPro" id="IPR025558">
    <property type="entry name" value="DUF4283"/>
</dbReference>
<dbReference type="InterPro" id="IPR040256">
    <property type="entry name" value="At4g02000-like"/>
</dbReference>
<dbReference type="InterPro" id="IPR036875">
    <property type="entry name" value="Znf_CCHC_sf"/>
</dbReference>
<dbReference type="PANTHER" id="PTHR31286:SF99">
    <property type="entry name" value="DUF4283 DOMAIN-CONTAINING PROTEIN"/>
    <property type="match status" value="1"/>
</dbReference>
<dbReference type="AlphaFoldDB" id="A0AAV2D3D5"/>